<dbReference type="GO" id="GO:0005829">
    <property type="term" value="C:cytosol"/>
    <property type="evidence" value="ECO:0007669"/>
    <property type="project" value="TreeGrafter"/>
</dbReference>
<dbReference type="GO" id="GO:0030145">
    <property type="term" value="F:manganese ion binding"/>
    <property type="evidence" value="ECO:0007669"/>
    <property type="project" value="UniProtKB-UniRule"/>
</dbReference>
<keyword evidence="6 10" id="KW-0324">Glycolysis</keyword>
<evidence type="ECO:0000256" key="3">
    <source>
        <dbReference type="ARBA" id="ARBA00008819"/>
    </source>
</evidence>
<protein>
    <recommendedName>
        <fullName evidence="9 10">2,3-bisphosphoglycerate-independent phosphoglycerate mutase</fullName>
        <shortName evidence="10">BPG-independent PGAM</shortName>
        <shortName evidence="10">Phosphoglyceromutase</shortName>
        <shortName evidence="10">iPGM</shortName>
        <ecNumber evidence="4 10">5.4.2.12</ecNumber>
    </recommendedName>
</protein>
<evidence type="ECO:0000256" key="1">
    <source>
        <dbReference type="ARBA" id="ARBA00000370"/>
    </source>
</evidence>
<feature type="binding site" evidence="10 13">
    <location>
        <position position="12"/>
    </location>
    <ligand>
        <name>Mn(2+)</name>
        <dbReference type="ChEBI" id="CHEBI:29035"/>
        <label>2</label>
    </ligand>
</feature>
<dbReference type="PANTHER" id="PTHR31637">
    <property type="entry name" value="2,3-BISPHOSPHOGLYCERATE-INDEPENDENT PHOSPHOGLYCERATE MUTASE"/>
    <property type="match status" value="1"/>
</dbReference>
<comment type="caution">
    <text evidence="16">The sequence shown here is derived from an EMBL/GenBank/DDBJ whole genome shotgun (WGS) entry which is preliminary data.</text>
</comment>
<dbReference type="EMBL" id="JACRTK010000004">
    <property type="protein sequence ID" value="MBC8591445.1"/>
    <property type="molecule type" value="Genomic_DNA"/>
</dbReference>
<comment type="cofactor">
    <cofactor evidence="10">
        <name>Mn(2+)</name>
        <dbReference type="ChEBI" id="CHEBI:29035"/>
    </cofactor>
    <text evidence="10">Binds 2 manganese ions per subunit.</text>
</comment>
<name>A0A926F3U4_9FIRM</name>
<dbReference type="NCBIfam" id="TIGR01307">
    <property type="entry name" value="pgm_bpd_ind"/>
    <property type="match status" value="1"/>
</dbReference>
<comment type="function">
    <text evidence="10">Catalyzes the interconversion of 2-phosphoglycerate and 3-phosphoglycerate.</text>
</comment>
<feature type="binding site" evidence="10 12">
    <location>
        <position position="123"/>
    </location>
    <ligand>
        <name>substrate</name>
    </ligand>
</feature>
<reference evidence="16 17" key="1">
    <citation type="submission" date="2020-08" db="EMBL/GenBank/DDBJ databases">
        <title>Genome public.</title>
        <authorList>
            <person name="Liu C."/>
            <person name="Sun Q."/>
        </authorList>
    </citation>
    <scope>NUCLEOTIDE SEQUENCE [LARGE SCALE GENOMIC DNA]</scope>
    <source>
        <strain evidence="16 17">NSJ-26</strain>
    </source>
</reference>
<feature type="binding site" evidence="10 13">
    <location>
        <position position="401"/>
    </location>
    <ligand>
        <name>Mn(2+)</name>
        <dbReference type="ChEBI" id="CHEBI:29035"/>
        <label>1</label>
    </ligand>
</feature>
<evidence type="ECO:0000313" key="17">
    <source>
        <dbReference type="Proteomes" id="UP000601522"/>
    </source>
</evidence>
<dbReference type="InterPro" id="IPR036646">
    <property type="entry name" value="PGAM_B_sf"/>
</dbReference>
<feature type="binding site" evidence="10 12">
    <location>
        <begin position="153"/>
        <end position="154"/>
    </location>
    <ligand>
        <name>substrate</name>
    </ligand>
</feature>
<feature type="binding site" evidence="10 13">
    <location>
        <position position="442"/>
    </location>
    <ligand>
        <name>Mn(2+)</name>
        <dbReference type="ChEBI" id="CHEBI:29035"/>
        <label>2</label>
    </ligand>
</feature>
<dbReference type="SUPFAM" id="SSF64158">
    <property type="entry name" value="2,3-Bisphosphoglycerate-independent phosphoglycerate mutase, substrate-binding domain"/>
    <property type="match status" value="1"/>
</dbReference>
<feature type="binding site" evidence="10 12">
    <location>
        <position position="185"/>
    </location>
    <ligand>
        <name>substrate</name>
    </ligand>
</feature>
<evidence type="ECO:0000256" key="6">
    <source>
        <dbReference type="ARBA" id="ARBA00023152"/>
    </source>
</evidence>
<dbReference type="Proteomes" id="UP000601522">
    <property type="component" value="Unassembled WGS sequence"/>
</dbReference>
<feature type="binding site" evidence="10 13">
    <location>
        <position position="62"/>
    </location>
    <ligand>
        <name>Mn(2+)</name>
        <dbReference type="ChEBI" id="CHEBI:29035"/>
        <label>2</label>
    </ligand>
</feature>
<dbReference type="AlphaFoldDB" id="A0A926F3U4"/>
<dbReference type="Gene3D" id="3.40.720.10">
    <property type="entry name" value="Alkaline Phosphatase, subunit A"/>
    <property type="match status" value="1"/>
</dbReference>
<dbReference type="InterPro" id="IPR017850">
    <property type="entry name" value="Alkaline_phosphatase_core_sf"/>
</dbReference>
<evidence type="ECO:0000259" key="15">
    <source>
        <dbReference type="Pfam" id="PF06415"/>
    </source>
</evidence>
<accession>A0A926F3U4</accession>
<dbReference type="GO" id="GO:0006007">
    <property type="term" value="P:glucose catabolic process"/>
    <property type="evidence" value="ECO:0007669"/>
    <property type="project" value="InterPro"/>
</dbReference>
<dbReference type="InterPro" id="IPR006124">
    <property type="entry name" value="Metalloenzyme"/>
</dbReference>
<comment type="similarity">
    <text evidence="3 10">Belongs to the BPG-independent phosphoglycerate mutase family.</text>
</comment>
<dbReference type="FunFam" id="3.40.1450.10:FF:000001">
    <property type="entry name" value="2,3-bisphosphoglycerate-independent phosphoglycerate mutase"/>
    <property type="match status" value="1"/>
</dbReference>
<feature type="domain" description="BPG-independent PGAM N-terminal" evidence="15">
    <location>
        <begin position="82"/>
        <end position="297"/>
    </location>
</feature>
<dbReference type="RefSeq" id="WP_249324309.1">
    <property type="nucleotide sequence ID" value="NZ_JACRTK010000004.1"/>
</dbReference>
<feature type="binding site" evidence="10 12">
    <location>
        <position position="191"/>
    </location>
    <ligand>
        <name>substrate</name>
    </ligand>
</feature>
<dbReference type="PIRSF" id="PIRSF001492">
    <property type="entry name" value="IPGAM"/>
    <property type="match status" value="1"/>
</dbReference>
<dbReference type="Gene3D" id="3.40.1450.10">
    <property type="entry name" value="BPG-independent phosphoglycerate mutase, domain B"/>
    <property type="match status" value="1"/>
</dbReference>
<dbReference type="GO" id="GO:0004619">
    <property type="term" value="F:phosphoglycerate mutase activity"/>
    <property type="evidence" value="ECO:0007669"/>
    <property type="project" value="UniProtKB-UniRule"/>
</dbReference>
<keyword evidence="7 10" id="KW-0464">Manganese</keyword>
<comment type="catalytic activity">
    <reaction evidence="1 10">
        <text>(2R)-2-phosphoglycerate = (2R)-3-phosphoglycerate</text>
        <dbReference type="Rhea" id="RHEA:15901"/>
        <dbReference type="ChEBI" id="CHEBI:58272"/>
        <dbReference type="ChEBI" id="CHEBI:58289"/>
        <dbReference type="EC" id="5.4.2.12"/>
    </reaction>
</comment>
<feature type="binding site" evidence="10 12">
    <location>
        <position position="334"/>
    </location>
    <ligand>
        <name>substrate</name>
    </ligand>
</feature>
<evidence type="ECO:0000313" key="16">
    <source>
        <dbReference type="EMBL" id="MBC8591445.1"/>
    </source>
</evidence>
<evidence type="ECO:0000256" key="8">
    <source>
        <dbReference type="ARBA" id="ARBA00023235"/>
    </source>
</evidence>
<dbReference type="Pfam" id="PF06415">
    <property type="entry name" value="iPGM_N"/>
    <property type="match status" value="1"/>
</dbReference>
<evidence type="ECO:0000256" key="13">
    <source>
        <dbReference type="PIRSR" id="PIRSR001492-3"/>
    </source>
</evidence>
<dbReference type="HAMAP" id="MF_01038">
    <property type="entry name" value="GpmI"/>
    <property type="match status" value="1"/>
</dbReference>
<dbReference type="InterPro" id="IPR005995">
    <property type="entry name" value="Pgm_bpd_ind"/>
</dbReference>
<keyword evidence="8 10" id="KW-0413">Isomerase</keyword>
<organism evidence="16 17">
    <name type="scientific">Wansuia hejianensis</name>
    <dbReference type="NCBI Taxonomy" id="2763667"/>
    <lineage>
        <taxon>Bacteria</taxon>
        <taxon>Bacillati</taxon>
        <taxon>Bacillota</taxon>
        <taxon>Clostridia</taxon>
        <taxon>Lachnospirales</taxon>
        <taxon>Lachnospiraceae</taxon>
        <taxon>Wansuia</taxon>
    </lineage>
</organism>
<evidence type="ECO:0000256" key="4">
    <source>
        <dbReference type="ARBA" id="ARBA00012026"/>
    </source>
</evidence>
<dbReference type="GO" id="GO:0006096">
    <property type="term" value="P:glycolytic process"/>
    <property type="evidence" value="ECO:0007669"/>
    <property type="project" value="UniProtKB-UniRule"/>
</dbReference>
<dbReference type="Pfam" id="PF01676">
    <property type="entry name" value="Metalloenzyme"/>
    <property type="match status" value="1"/>
</dbReference>
<sequence>MTKKPVMLIILDGWGMGKDYPGNAIKLGNTPNFDRLIKQCPNSSLDASGTSVGLPEGQMGNSEVGHLNIGAGRVVYQELPRITNAINAGDFFKKEEFLAGIENAKRNNSKVHLMGLVSDGGVHSHIEHLYGLLELMKRNGQEDVYVHAILDGRDVPPTVGKQHIQELENKMDQIGLGKIATVSGRYYAMDRDKRWDRTKLSYDAMTLGQGHTSEDPVKAVQKSYEENITDEFMIPTVITENGKPVATVETGDTIIFFNFRPDRARQITRAFVDRDFEGFERKKAVSTFYITMTEYDKTIENVHVAYRSEAPINTLSQYVSLKGLNQLKIAETEKYAHVTFFFNGGIEEPYMNEDRVLISSPKVATYDLQPEMSAYEVKDELLRRMNMNKYDLIIVNFANPDMVGHTGVIPAVVKAIETVDTCLGEVIDLLEEKGGVALITADHGNAEKLLDKENHPVTSHTLNKVPLILVGKENVKLQDGKLADLAPTLLDLMELEKPEEMTGKSLIIG</sequence>
<feature type="binding site" evidence="10 13">
    <location>
        <position position="460"/>
    </location>
    <ligand>
        <name>Mn(2+)</name>
        <dbReference type="ChEBI" id="CHEBI:29035"/>
        <label>1</label>
    </ligand>
</feature>
<evidence type="ECO:0000256" key="12">
    <source>
        <dbReference type="PIRSR" id="PIRSR001492-2"/>
    </source>
</evidence>
<dbReference type="PANTHER" id="PTHR31637:SF0">
    <property type="entry name" value="2,3-BISPHOSPHOGLYCERATE-INDEPENDENT PHOSPHOGLYCERATE MUTASE"/>
    <property type="match status" value="1"/>
</dbReference>
<feature type="active site" description="Phosphoserine intermediate" evidence="10 11">
    <location>
        <position position="62"/>
    </location>
</feature>
<evidence type="ECO:0000256" key="2">
    <source>
        <dbReference type="ARBA" id="ARBA00004798"/>
    </source>
</evidence>
<evidence type="ECO:0000256" key="11">
    <source>
        <dbReference type="PIRSR" id="PIRSR001492-1"/>
    </source>
</evidence>
<feature type="binding site" evidence="10 13">
    <location>
        <position position="405"/>
    </location>
    <ligand>
        <name>Mn(2+)</name>
        <dbReference type="ChEBI" id="CHEBI:29035"/>
        <label>1</label>
    </ligand>
</feature>
<dbReference type="SUPFAM" id="SSF53649">
    <property type="entry name" value="Alkaline phosphatase-like"/>
    <property type="match status" value="1"/>
</dbReference>
<evidence type="ECO:0000259" key="14">
    <source>
        <dbReference type="Pfam" id="PF01676"/>
    </source>
</evidence>
<comment type="subunit">
    <text evidence="10">Monomer.</text>
</comment>
<proteinExistence type="inferred from homology"/>
<feature type="binding site" evidence="10 13">
    <location>
        <position position="443"/>
    </location>
    <ligand>
        <name>Mn(2+)</name>
        <dbReference type="ChEBI" id="CHEBI:29035"/>
        <label>2</label>
    </ligand>
</feature>
<feature type="domain" description="Metalloenzyme" evidence="14">
    <location>
        <begin position="4"/>
        <end position="497"/>
    </location>
</feature>
<evidence type="ECO:0000256" key="9">
    <source>
        <dbReference type="ARBA" id="ARBA00071648"/>
    </source>
</evidence>
<gene>
    <name evidence="10" type="primary">gpmI</name>
    <name evidence="16" type="ORF">H8689_10015</name>
</gene>
<keyword evidence="17" id="KW-1185">Reference proteome</keyword>
<evidence type="ECO:0000256" key="10">
    <source>
        <dbReference type="HAMAP-Rule" id="MF_01038"/>
    </source>
</evidence>
<evidence type="ECO:0000256" key="7">
    <source>
        <dbReference type="ARBA" id="ARBA00023211"/>
    </source>
</evidence>
<keyword evidence="5 10" id="KW-0479">Metal-binding</keyword>
<comment type="pathway">
    <text evidence="2 10">Carbohydrate degradation; glycolysis; pyruvate from D-glyceraldehyde 3-phosphate: step 3/5.</text>
</comment>
<dbReference type="CDD" id="cd16010">
    <property type="entry name" value="iPGM"/>
    <property type="match status" value="1"/>
</dbReference>
<evidence type="ECO:0000256" key="5">
    <source>
        <dbReference type="ARBA" id="ARBA00022723"/>
    </source>
</evidence>
<dbReference type="InterPro" id="IPR011258">
    <property type="entry name" value="BPG-indep_PGM_N"/>
</dbReference>
<dbReference type="EC" id="5.4.2.12" evidence="4 10"/>
<feature type="binding site" evidence="10 12">
    <location>
        <begin position="260"/>
        <end position="263"/>
    </location>
    <ligand>
        <name>substrate</name>
    </ligand>
</feature>